<dbReference type="GO" id="GO:0090090">
    <property type="term" value="P:negative regulation of canonical Wnt signaling pathway"/>
    <property type="evidence" value="ECO:0007669"/>
    <property type="project" value="UniProtKB-ARBA"/>
</dbReference>
<accession>A0A7J7RTX5</accession>
<dbReference type="SUPFAM" id="SSF109910">
    <property type="entry name" value="YgfY-like"/>
    <property type="match status" value="1"/>
</dbReference>
<dbReference type="GO" id="GO:0005759">
    <property type="term" value="C:mitochondrial matrix"/>
    <property type="evidence" value="ECO:0007669"/>
    <property type="project" value="UniProtKB-SubCell"/>
</dbReference>
<keyword evidence="3" id="KW-0143">Chaperone</keyword>
<dbReference type="AlphaFoldDB" id="A0A7J7RTX5"/>
<name>A0A7J7RTX5_PIPKU</name>
<dbReference type="Gene3D" id="1.10.150.250">
    <property type="entry name" value="Flavinator of succinate dehydrogenase"/>
    <property type="match status" value="1"/>
</dbReference>
<gene>
    <name evidence="4" type="ORF">mPipKuh1_010237</name>
</gene>
<dbReference type="Proteomes" id="UP000558488">
    <property type="component" value="Unassembled WGS sequence"/>
</dbReference>
<dbReference type="InterPro" id="IPR036714">
    <property type="entry name" value="SDH_sf"/>
</dbReference>
<dbReference type="Pfam" id="PF03937">
    <property type="entry name" value="Sdh5"/>
    <property type="match status" value="1"/>
</dbReference>
<dbReference type="GO" id="GO:0006121">
    <property type="term" value="P:mitochondrial electron transport, succinate to ubiquinone"/>
    <property type="evidence" value="ECO:0007669"/>
    <property type="project" value="TreeGrafter"/>
</dbReference>
<protein>
    <recommendedName>
        <fullName evidence="6">Succinate dehydrogenase complex assembly factor 2</fullName>
    </recommendedName>
</protein>
<comment type="subcellular location">
    <subcellularLocation>
        <location evidence="1">Mitochondrion matrix</location>
    </subcellularLocation>
</comment>
<dbReference type="GO" id="GO:0034553">
    <property type="term" value="P:mitochondrial respiratory chain complex II assembly"/>
    <property type="evidence" value="ECO:0007669"/>
    <property type="project" value="TreeGrafter"/>
</dbReference>
<dbReference type="InterPro" id="IPR005631">
    <property type="entry name" value="SDH"/>
</dbReference>
<dbReference type="EMBL" id="JACAGB010000059">
    <property type="protein sequence ID" value="KAF6279457.1"/>
    <property type="molecule type" value="Genomic_DNA"/>
</dbReference>
<evidence type="ECO:0000256" key="1">
    <source>
        <dbReference type="ARBA" id="ARBA00004305"/>
    </source>
</evidence>
<keyword evidence="2" id="KW-0496">Mitochondrion</keyword>
<organism evidence="4 5">
    <name type="scientific">Pipistrellus kuhlii</name>
    <name type="common">Kuhl's pipistrelle</name>
    <dbReference type="NCBI Taxonomy" id="59472"/>
    <lineage>
        <taxon>Eukaryota</taxon>
        <taxon>Metazoa</taxon>
        <taxon>Chordata</taxon>
        <taxon>Craniata</taxon>
        <taxon>Vertebrata</taxon>
        <taxon>Euteleostomi</taxon>
        <taxon>Mammalia</taxon>
        <taxon>Eutheria</taxon>
        <taxon>Laurasiatheria</taxon>
        <taxon>Chiroptera</taxon>
        <taxon>Yangochiroptera</taxon>
        <taxon>Vespertilionidae</taxon>
        <taxon>Pipistrellus</taxon>
    </lineage>
</organism>
<keyword evidence="5" id="KW-1185">Reference proteome</keyword>
<evidence type="ECO:0000256" key="2">
    <source>
        <dbReference type="ARBA" id="ARBA00023128"/>
    </source>
</evidence>
<evidence type="ECO:0000256" key="3">
    <source>
        <dbReference type="ARBA" id="ARBA00023186"/>
    </source>
</evidence>
<proteinExistence type="predicted"/>
<sequence length="124" mass="14125">MRAGSGACWRTASCSGGPGSGPRPVARAARPFNCSSLSAPHSRFSLFAKEYLHQMTEKQLNLYDRLINEPSNDWDIYHWATEAKPAPEIFENEILALLRDFAKNKNKEQRLRAPDLEYLFEKPQ</sequence>
<evidence type="ECO:0000313" key="4">
    <source>
        <dbReference type="EMBL" id="KAF6279457.1"/>
    </source>
</evidence>
<dbReference type="GO" id="GO:0006099">
    <property type="term" value="P:tricarboxylic acid cycle"/>
    <property type="evidence" value="ECO:0007669"/>
    <property type="project" value="TreeGrafter"/>
</dbReference>
<dbReference type="GO" id="GO:0010719">
    <property type="term" value="P:negative regulation of epithelial to mesenchymal transition"/>
    <property type="evidence" value="ECO:0007669"/>
    <property type="project" value="UniProtKB-ARBA"/>
</dbReference>
<dbReference type="PANTHER" id="PTHR12469">
    <property type="entry name" value="PROTEIN EMI5 HOMOLOG, MITOCHONDRIAL"/>
    <property type="match status" value="1"/>
</dbReference>
<comment type="caution">
    <text evidence="4">The sequence shown here is derived from an EMBL/GenBank/DDBJ whole genome shotgun (WGS) entry which is preliminary data.</text>
</comment>
<evidence type="ECO:0008006" key="6">
    <source>
        <dbReference type="Google" id="ProtNLM"/>
    </source>
</evidence>
<dbReference type="FunFam" id="1.10.150.250:FF:000002">
    <property type="entry name" value="Succinate dehydrogenase assembly factor 2, mitochondrial"/>
    <property type="match status" value="1"/>
</dbReference>
<reference evidence="4 5" key="1">
    <citation type="journal article" date="2020" name="Nature">
        <title>Six reference-quality genomes reveal evolution of bat adaptations.</title>
        <authorList>
            <person name="Jebb D."/>
            <person name="Huang Z."/>
            <person name="Pippel M."/>
            <person name="Hughes G.M."/>
            <person name="Lavrichenko K."/>
            <person name="Devanna P."/>
            <person name="Winkler S."/>
            <person name="Jermiin L.S."/>
            <person name="Skirmuntt E.C."/>
            <person name="Katzourakis A."/>
            <person name="Burkitt-Gray L."/>
            <person name="Ray D.A."/>
            <person name="Sullivan K.A.M."/>
            <person name="Roscito J.G."/>
            <person name="Kirilenko B.M."/>
            <person name="Davalos L.M."/>
            <person name="Corthals A.P."/>
            <person name="Power M.L."/>
            <person name="Jones G."/>
            <person name="Ransome R.D."/>
            <person name="Dechmann D.K.N."/>
            <person name="Locatelli A.G."/>
            <person name="Puechmaille S.J."/>
            <person name="Fedrigo O."/>
            <person name="Jarvis E.D."/>
            <person name="Hiller M."/>
            <person name="Vernes S.C."/>
            <person name="Myers E.W."/>
            <person name="Teeling E.C."/>
        </authorList>
    </citation>
    <scope>NUCLEOTIDE SEQUENCE [LARGE SCALE GENOMIC DNA]</scope>
    <source>
        <strain evidence="4">MPipKuh1</strain>
        <tissue evidence="4">Flight muscle</tissue>
    </source>
</reference>
<dbReference type="PANTHER" id="PTHR12469:SF2">
    <property type="entry name" value="SUCCINATE DEHYDROGENASE ASSEMBLY FACTOR 2, MITOCHONDRIAL"/>
    <property type="match status" value="1"/>
</dbReference>
<evidence type="ECO:0000313" key="5">
    <source>
        <dbReference type="Proteomes" id="UP000558488"/>
    </source>
</evidence>